<feature type="region of interest" description="Disordered" evidence="5">
    <location>
        <begin position="192"/>
        <end position="290"/>
    </location>
</feature>
<dbReference type="PANTHER" id="PTHR12346">
    <property type="entry name" value="SIN3B-RELATED"/>
    <property type="match status" value="1"/>
</dbReference>
<organism evidence="8">
    <name type="scientific">Laccaria bicolor (strain S238N-H82 / ATCC MYA-4686)</name>
    <name type="common">Bicoloured deceiver</name>
    <name type="synonym">Laccaria laccata var. bicolor</name>
    <dbReference type="NCBI Taxonomy" id="486041"/>
    <lineage>
        <taxon>Eukaryota</taxon>
        <taxon>Fungi</taxon>
        <taxon>Dikarya</taxon>
        <taxon>Basidiomycota</taxon>
        <taxon>Agaricomycotina</taxon>
        <taxon>Agaricomycetes</taxon>
        <taxon>Agaricomycetidae</taxon>
        <taxon>Agaricales</taxon>
        <taxon>Agaricineae</taxon>
        <taxon>Hydnangiaceae</taxon>
        <taxon>Laccaria</taxon>
    </lineage>
</organism>
<dbReference type="OrthoDB" id="10265969at2759"/>
<dbReference type="Pfam" id="PF08295">
    <property type="entry name" value="Sin3_corepress"/>
    <property type="match status" value="1"/>
</dbReference>
<dbReference type="EMBL" id="DS547099">
    <property type="protein sequence ID" value="EDR09490.1"/>
    <property type="molecule type" value="Genomic_DNA"/>
</dbReference>
<dbReference type="RefSeq" id="XP_001879839.1">
    <property type="nucleotide sequence ID" value="XM_001879804.1"/>
</dbReference>
<keyword evidence="2" id="KW-0678">Repressor</keyword>
<gene>
    <name evidence="7" type="ORF">LACBIDRAFT_319144</name>
</gene>
<dbReference type="GeneID" id="6075248"/>
<dbReference type="STRING" id="486041.B0D7Z2"/>
<name>B0D7Z2_LACBS</name>
<dbReference type="Gene3D" id="1.20.1160.11">
    <property type="entry name" value="Paired amphipathic helix"/>
    <property type="match status" value="1"/>
</dbReference>
<accession>B0D7Z2</accession>
<dbReference type="Proteomes" id="UP000001194">
    <property type="component" value="Unassembled WGS sequence"/>
</dbReference>
<evidence type="ECO:0000256" key="3">
    <source>
        <dbReference type="ARBA" id="ARBA00023242"/>
    </source>
</evidence>
<keyword evidence="3 4" id="KW-0539">Nucleus</keyword>
<evidence type="ECO:0000256" key="5">
    <source>
        <dbReference type="SAM" id="MobiDB-lite"/>
    </source>
</evidence>
<dbReference type="Pfam" id="PF02671">
    <property type="entry name" value="PAH"/>
    <property type="match status" value="1"/>
</dbReference>
<dbReference type="InParanoid" id="B0D7Z2"/>
<evidence type="ECO:0000256" key="1">
    <source>
        <dbReference type="ARBA" id="ARBA00004123"/>
    </source>
</evidence>
<feature type="domain" description="Histone deacetylase interacting" evidence="6">
    <location>
        <begin position="357"/>
        <end position="420"/>
    </location>
</feature>
<dbReference type="InterPro" id="IPR003822">
    <property type="entry name" value="PAH"/>
</dbReference>
<dbReference type="PANTHER" id="PTHR12346:SF0">
    <property type="entry name" value="SIN3A, ISOFORM G"/>
    <property type="match status" value="1"/>
</dbReference>
<dbReference type="FunFam" id="1.20.1160.11:FF:000001">
    <property type="entry name" value="Paired amphipathic helix protein Sin3"/>
    <property type="match status" value="1"/>
</dbReference>
<proteinExistence type="predicted"/>
<dbReference type="GO" id="GO:0003714">
    <property type="term" value="F:transcription corepressor activity"/>
    <property type="evidence" value="ECO:0007669"/>
    <property type="project" value="InterPro"/>
</dbReference>
<keyword evidence="8" id="KW-1185">Reference proteome</keyword>
<reference evidence="7 8" key="1">
    <citation type="journal article" date="2008" name="Nature">
        <title>The genome of Laccaria bicolor provides insights into mycorrhizal symbiosis.</title>
        <authorList>
            <person name="Martin F."/>
            <person name="Aerts A."/>
            <person name="Ahren D."/>
            <person name="Brun A."/>
            <person name="Danchin E.G.J."/>
            <person name="Duchaussoy F."/>
            <person name="Gibon J."/>
            <person name="Kohler A."/>
            <person name="Lindquist E."/>
            <person name="Pereda V."/>
            <person name="Salamov A."/>
            <person name="Shapiro H.J."/>
            <person name="Wuyts J."/>
            <person name="Blaudez D."/>
            <person name="Buee M."/>
            <person name="Brokstein P."/>
            <person name="Canbaeck B."/>
            <person name="Cohen D."/>
            <person name="Courty P.E."/>
            <person name="Coutinho P.M."/>
            <person name="Delaruelle C."/>
            <person name="Detter J.C."/>
            <person name="Deveau A."/>
            <person name="DiFazio S."/>
            <person name="Duplessis S."/>
            <person name="Fraissinet-Tachet L."/>
            <person name="Lucic E."/>
            <person name="Frey-Klett P."/>
            <person name="Fourrey C."/>
            <person name="Feussner I."/>
            <person name="Gay G."/>
            <person name="Grimwood J."/>
            <person name="Hoegger P.J."/>
            <person name="Jain P."/>
            <person name="Kilaru S."/>
            <person name="Labbe J."/>
            <person name="Lin Y.C."/>
            <person name="Legue V."/>
            <person name="Le Tacon F."/>
            <person name="Marmeisse R."/>
            <person name="Melayah D."/>
            <person name="Montanini B."/>
            <person name="Muratet M."/>
            <person name="Nehls U."/>
            <person name="Niculita-Hirzel H."/>
            <person name="Oudot-Le Secq M.P."/>
            <person name="Peter M."/>
            <person name="Quesneville H."/>
            <person name="Rajashekar B."/>
            <person name="Reich M."/>
            <person name="Rouhier N."/>
            <person name="Schmutz J."/>
            <person name="Yin T."/>
            <person name="Chalot M."/>
            <person name="Henrissat B."/>
            <person name="Kuees U."/>
            <person name="Lucas S."/>
            <person name="Van de Peer Y."/>
            <person name="Podila G.K."/>
            <person name="Polle A."/>
            <person name="Pukkila P.J."/>
            <person name="Richardson P.M."/>
            <person name="Rouze P."/>
            <person name="Sanders I.R."/>
            <person name="Stajich J.E."/>
            <person name="Tunlid A."/>
            <person name="Tuskan G."/>
            <person name="Grigoriev I.V."/>
        </authorList>
    </citation>
    <scope>NUCLEOTIDE SEQUENCE [LARGE SCALE GENOMIC DNA]</scope>
    <source>
        <strain evidence="8">S238N-H82 / ATCC MYA-4686</strain>
    </source>
</reference>
<dbReference type="InterPro" id="IPR013194">
    <property type="entry name" value="HDAC_interact_dom"/>
</dbReference>
<dbReference type="SMART" id="SM00761">
    <property type="entry name" value="HDAC_interact"/>
    <property type="match status" value="1"/>
</dbReference>
<dbReference type="KEGG" id="lbc:LACBIDRAFT_319144"/>
<protein>
    <submittedName>
        <fullName evidence="7">Predicted protein</fullName>
    </submittedName>
</protein>
<evidence type="ECO:0000313" key="7">
    <source>
        <dbReference type="EMBL" id="EDR09490.1"/>
    </source>
</evidence>
<dbReference type="GO" id="GO:0070822">
    <property type="term" value="C:Sin3-type complex"/>
    <property type="evidence" value="ECO:0007669"/>
    <property type="project" value="TreeGrafter"/>
</dbReference>
<evidence type="ECO:0000313" key="8">
    <source>
        <dbReference type="Proteomes" id="UP000001194"/>
    </source>
</evidence>
<evidence type="ECO:0000256" key="2">
    <source>
        <dbReference type="ARBA" id="ARBA00022491"/>
    </source>
</evidence>
<dbReference type="PROSITE" id="PS51477">
    <property type="entry name" value="PAH"/>
    <property type="match status" value="1"/>
</dbReference>
<evidence type="ECO:0000256" key="4">
    <source>
        <dbReference type="PROSITE-ProRule" id="PRU00810"/>
    </source>
</evidence>
<evidence type="ECO:0000259" key="6">
    <source>
        <dbReference type="SMART" id="SM00761"/>
    </source>
</evidence>
<sequence>MNEEVAGKPISPQISNTQLPSVSEPVAPMLVDDLGYSLDRPLNAIDALSYLDAVKVQFSEQPDVYNHFLDIMKEFKNEIDTPGVIKRVSHLFNGHPSLIQGFNTFLPVGYRIECSTDAHDLLQSPLLVVPRCRLRITDREKGPFFGQPQRLREVCSGRMVGLTTEEVSRQIAKLFKNACDLRADFRVFMPDRSQQLMDDGPARPRPGTPSDKNRRKLDIVANSSSTALSQKRKRKVPEKEEERKPKHSNSQDLTPLSYNPKHIIAGPSSPRRTVTHNQPPPVPMRAPPVNDDTRFFDRVKRALDNGDIYNEFLKFKEILGWDERKEKEHFLAEQQSQSNWKKPAVTGFQQRPGRIDLGEKYGSYRKVSEKEANVPCSGRDDMCRSVLNDEWISHPTWSSEDPSIIPHKKNIYEEALHRTS</sequence>
<dbReference type="SUPFAM" id="SSF47762">
    <property type="entry name" value="PAH2 domain"/>
    <property type="match status" value="1"/>
</dbReference>
<dbReference type="AlphaFoldDB" id="B0D7Z2"/>
<comment type="subcellular location">
    <subcellularLocation>
        <location evidence="1 4">Nucleus</location>
    </subcellularLocation>
</comment>
<dbReference type="InterPro" id="IPR036600">
    <property type="entry name" value="PAH_sf"/>
</dbReference>
<dbReference type="HOGENOM" id="CLU_653956_0_0_1"/>
<dbReference type="GO" id="GO:0000122">
    <property type="term" value="P:negative regulation of transcription by RNA polymerase II"/>
    <property type="evidence" value="ECO:0007669"/>
    <property type="project" value="TreeGrafter"/>
</dbReference>
<dbReference type="InterPro" id="IPR039774">
    <property type="entry name" value="Sin3-like"/>
</dbReference>
<feature type="compositionally biased region" description="Polar residues" evidence="5">
    <location>
        <begin position="248"/>
        <end position="257"/>
    </location>
</feature>